<name>A0ABX9LWQ6_9LACO</name>
<evidence type="ECO:0000313" key="1">
    <source>
        <dbReference type="EMBL" id="RHW53574.1"/>
    </source>
</evidence>
<reference evidence="1 2" key="1">
    <citation type="submission" date="2018-07" db="EMBL/GenBank/DDBJ databases">
        <title>Genome sequences of six Lactobacillus spp. isolated from bumble bee guts.</title>
        <authorList>
            <person name="Motta E.V.S."/>
            <person name="Moran N.A."/>
        </authorList>
    </citation>
    <scope>NUCLEOTIDE SEQUENCE [LARGE SCALE GENOMIC DNA]</scope>
    <source>
        <strain evidence="1 2">BI-4G</strain>
    </source>
</reference>
<evidence type="ECO:0000313" key="2">
    <source>
        <dbReference type="Proteomes" id="UP000283380"/>
    </source>
</evidence>
<keyword evidence="2" id="KW-1185">Reference proteome</keyword>
<gene>
    <name evidence="1" type="ORF">DS834_01165</name>
</gene>
<evidence type="ECO:0008006" key="3">
    <source>
        <dbReference type="Google" id="ProtNLM"/>
    </source>
</evidence>
<dbReference type="NCBIfam" id="TIGR01637">
    <property type="entry name" value="phage_arpU"/>
    <property type="match status" value="1"/>
</dbReference>
<dbReference type="InterPro" id="IPR006524">
    <property type="entry name" value="ArpU-like"/>
</dbReference>
<dbReference type="Proteomes" id="UP000283380">
    <property type="component" value="Unassembled WGS sequence"/>
</dbReference>
<organism evidence="1 2">
    <name type="scientific">Lactobacillus bombicola</name>
    <dbReference type="NCBI Taxonomy" id="1505723"/>
    <lineage>
        <taxon>Bacteria</taxon>
        <taxon>Bacillati</taxon>
        <taxon>Bacillota</taxon>
        <taxon>Bacilli</taxon>
        <taxon>Lactobacillales</taxon>
        <taxon>Lactobacillaceae</taxon>
        <taxon>Lactobacillus</taxon>
    </lineage>
</organism>
<dbReference type="RefSeq" id="WP_118896679.1">
    <property type="nucleotide sequence ID" value="NZ_QOCT01000009.1"/>
</dbReference>
<dbReference type="EMBL" id="QOCU01000001">
    <property type="protein sequence ID" value="RHW53574.1"/>
    <property type="molecule type" value="Genomic_DNA"/>
</dbReference>
<protein>
    <recommendedName>
        <fullName evidence="3">Phage transcriptional regulator, ArpU family</fullName>
    </recommendedName>
</protein>
<sequence>MIGAIELSLFKNAKLNNSKTAEKVKDFFANDFKHYLRLANKHRTDISSPKMDITGIAAHDGLNHQDELMTVNLDALACVAAVDHTISSCDNPNNQILYLCYIKQLQDVVIAERLGYQKSRYQEIKSDALVEFAERFDSWREIDGASVDSLLVFDNVELVDGISGSGNLAEDDRKKTGSQAE</sequence>
<proteinExistence type="predicted"/>
<comment type="caution">
    <text evidence="1">The sequence shown here is derived from an EMBL/GenBank/DDBJ whole genome shotgun (WGS) entry which is preliminary data.</text>
</comment>
<accession>A0ABX9LWQ6</accession>